<evidence type="ECO:0000313" key="8">
    <source>
        <dbReference type="Proteomes" id="UP000266118"/>
    </source>
</evidence>
<dbReference type="Pfam" id="PF08281">
    <property type="entry name" value="Sigma70_r4_2"/>
    <property type="match status" value="1"/>
</dbReference>
<feature type="domain" description="RNA polymerase sigma factor 70 region 4 type 2" evidence="6">
    <location>
        <begin position="142"/>
        <end position="186"/>
    </location>
</feature>
<dbReference type="InterPro" id="IPR036388">
    <property type="entry name" value="WH-like_DNA-bd_sf"/>
</dbReference>
<evidence type="ECO:0000256" key="1">
    <source>
        <dbReference type="ARBA" id="ARBA00010641"/>
    </source>
</evidence>
<keyword evidence="2" id="KW-0805">Transcription regulation</keyword>
<dbReference type="InterPro" id="IPR013324">
    <property type="entry name" value="RNA_pol_sigma_r3/r4-like"/>
</dbReference>
<dbReference type="Gene3D" id="1.10.10.10">
    <property type="entry name" value="Winged helix-like DNA-binding domain superfamily/Winged helix DNA-binding domain"/>
    <property type="match status" value="1"/>
</dbReference>
<organism evidence="7 8">
    <name type="scientific">Arachidicoccus soli</name>
    <dbReference type="NCBI Taxonomy" id="2341117"/>
    <lineage>
        <taxon>Bacteria</taxon>
        <taxon>Pseudomonadati</taxon>
        <taxon>Bacteroidota</taxon>
        <taxon>Chitinophagia</taxon>
        <taxon>Chitinophagales</taxon>
        <taxon>Chitinophagaceae</taxon>
        <taxon>Arachidicoccus</taxon>
    </lineage>
</organism>
<dbReference type="CDD" id="cd06171">
    <property type="entry name" value="Sigma70_r4"/>
    <property type="match status" value="1"/>
</dbReference>
<dbReference type="AlphaFoldDB" id="A0A386HNV5"/>
<evidence type="ECO:0000256" key="3">
    <source>
        <dbReference type="ARBA" id="ARBA00023082"/>
    </source>
</evidence>
<dbReference type="InterPro" id="IPR013249">
    <property type="entry name" value="RNA_pol_sigma70_r4_t2"/>
</dbReference>
<dbReference type="InterPro" id="IPR007627">
    <property type="entry name" value="RNA_pol_sigma70_r2"/>
</dbReference>
<dbReference type="RefSeq" id="WP_119986890.1">
    <property type="nucleotide sequence ID" value="NZ_CP032489.1"/>
</dbReference>
<dbReference type="InterPro" id="IPR039425">
    <property type="entry name" value="RNA_pol_sigma-70-like"/>
</dbReference>
<dbReference type="GO" id="GO:0016987">
    <property type="term" value="F:sigma factor activity"/>
    <property type="evidence" value="ECO:0007669"/>
    <property type="project" value="UniProtKB-KW"/>
</dbReference>
<dbReference type="Pfam" id="PF04542">
    <property type="entry name" value="Sigma70_r2"/>
    <property type="match status" value="1"/>
</dbReference>
<dbReference type="GO" id="GO:0003677">
    <property type="term" value="F:DNA binding"/>
    <property type="evidence" value="ECO:0007669"/>
    <property type="project" value="InterPro"/>
</dbReference>
<keyword evidence="4" id="KW-0804">Transcription</keyword>
<dbReference type="SUPFAM" id="SSF88946">
    <property type="entry name" value="Sigma2 domain of RNA polymerase sigma factors"/>
    <property type="match status" value="1"/>
</dbReference>
<reference evidence="7 8" key="1">
    <citation type="submission" date="2018-09" db="EMBL/GenBank/DDBJ databases">
        <title>Arachidicoccus sp. nov., a bacterium isolated from soil.</title>
        <authorList>
            <person name="Weon H.-Y."/>
            <person name="Kwon S.-W."/>
            <person name="Lee S.A."/>
        </authorList>
    </citation>
    <scope>NUCLEOTIDE SEQUENCE [LARGE SCALE GENOMIC DNA]</scope>
    <source>
        <strain evidence="7 8">KIS59-12</strain>
    </source>
</reference>
<dbReference type="InterPro" id="IPR013325">
    <property type="entry name" value="RNA_pol_sigma_r2"/>
</dbReference>
<accession>A0A386HNV5</accession>
<evidence type="ECO:0000259" key="5">
    <source>
        <dbReference type="Pfam" id="PF04542"/>
    </source>
</evidence>
<dbReference type="EMBL" id="CP032489">
    <property type="protein sequence ID" value="AYD47597.1"/>
    <property type="molecule type" value="Genomic_DNA"/>
</dbReference>
<dbReference type="PANTHER" id="PTHR43133">
    <property type="entry name" value="RNA POLYMERASE ECF-TYPE SIGMA FACTO"/>
    <property type="match status" value="1"/>
</dbReference>
<evidence type="ECO:0000313" key="7">
    <source>
        <dbReference type="EMBL" id="AYD47597.1"/>
    </source>
</evidence>
<dbReference type="OrthoDB" id="799938at2"/>
<dbReference type="Proteomes" id="UP000266118">
    <property type="component" value="Chromosome"/>
</dbReference>
<keyword evidence="8" id="KW-1185">Reference proteome</keyword>
<dbReference type="NCBIfam" id="TIGR02937">
    <property type="entry name" value="sigma70-ECF"/>
    <property type="match status" value="1"/>
</dbReference>
<dbReference type="KEGG" id="ark:D6B99_08250"/>
<evidence type="ECO:0000256" key="2">
    <source>
        <dbReference type="ARBA" id="ARBA00023015"/>
    </source>
</evidence>
<comment type="similarity">
    <text evidence="1">Belongs to the sigma-70 factor family. ECF subfamily.</text>
</comment>
<evidence type="ECO:0000256" key="4">
    <source>
        <dbReference type="ARBA" id="ARBA00023163"/>
    </source>
</evidence>
<feature type="domain" description="RNA polymerase sigma-70 region 2" evidence="5">
    <location>
        <begin position="41"/>
        <end position="107"/>
    </location>
</feature>
<keyword evidence="3" id="KW-0731">Sigma factor</keyword>
<proteinExistence type="inferred from homology"/>
<evidence type="ECO:0000259" key="6">
    <source>
        <dbReference type="Pfam" id="PF08281"/>
    </source>
</evidence>
<dbReference type="PANTHER" id="PTHR43133:SF46">
    <property type="entry name" value="RNA POLYMERASE SIGMA-70 FACTOR ECF SUBFAMILY"/>
    <property type="match status" value="1"/>
</dbReference>
<dbReference type="InterPro" id="IPR014284">
    <property type="entry name" value="RNA_pol_sigma-70_dom"/>
</dbReference>
<dbReference type="Gene3D" id="1.10.1740.10">
    <property type="match status" value="1"/>
</dbReference>
<dbReference type="GO" id="GO:0006352">
    <property type="term" value="P:DNA-templated transcription initiation"/>
    <property type="evidence" value="ECO:0007669"/>
    <property type="project" value="InterPro"/>
</dbReference>
<protein>
    <submittedName>
        <fullName evidence="7">RNA polymerase sigma factor</fullName>
    </submittedName>
</protein>
<name>A0A386HNV5_9BACT</name>
<gene>
    <name evidence="7" type="ORF">D6B99_08250</name>
</gene>
<sequence length="213" mass="25127">MPSDDHLHYSSKNAHNILLPEEECTLLEEVAQGSVQAYTRLYNLYLPTVHQYIAKFLNFHIPDIEEIAQDIFLKIWKRRESLIAIRSFEKFLYVVSRNTLTDFYRVKKNLKLKQKDDELIELPNYPTDEKLITDEYFALAKEALNLLPEKRRKVFELRTQYDFSLEEIAQETHLSVSGVHQNLQKATSFVQAYLKKHGLEVTKLLVYILLTIH</sequence>
<dbReference type="SUPFAM" id="SSF88659">
    <property type="entry name" value="Sigma3 and sigma4 domains of RNA polymerase sigma factors"/>
    <property type="match status" value="1"/>
</dbReference>